<dbReference type="GO" id="GO:0008160">
    <property type="term" value="F:protein tyrosine phosphatase activator activity"/>
    <property type="evidence" value="ECO:0007669"/>
    <property type="project" value="TreeGrafter"/>
</dbReference>
<organism evidence="3 4">
    <name type="scientific">Nannochloropsis gaditana</name>
    <dbReference type="NCBI Taxonomy" id="72520"/>
    <lineage>
        <taxon>Eukaryota</taxon>
        <taxon>Sar</taxon>
        <taxon>Stramenopiles</taxon>
        <taxon>Ochrophyta</taxon>
        <taxon>Eustigmatophyceae</taxon>
        <taxon>Eustigmatales</taxon>
        <taxon>Monodopsidaceae</taxon>
        <taxon>Nannochloropsis</taxon>
    </lineage>
</organism>
<dbReference type="GO" id="GO:0003755">
    <property type="term" value="F:peptidyl-prolyl cis-trans isomerase activity"/>
    <property type="evidence" value="ECO:0007669"/>
    <property type="project" value="UniProtKB-KW"/>
</dbReference>
<dbReference type="Proteomes" id="UP000019335">
    <property type="component" value="Chromosome 16"/>
</dbReference>
<proteinExistence type="inferred from homology"/>
<dbReference type="PANTHER" id="PTHR10012">
    <property type="entry name" value="SERINE/THREONINE-PROTEIN PHOSPHATASE 2A REGULATORY SUBUNIT B"/>
    <property type="match status" value="1"/>
</dbReference>
<comment type="caution">
    <text evidence="3">The sequence shown here is derived from an EMBL/GenBank/DDBJ whole genome shotgun (WGS) entry which is preliminary data.</text>
</comment>
<dbReference type="GO" id="GO:0005634">
    <property type="term" value="C:nucleus"/>
    <property type="evidence" value="ECO:0007669"/>
    <property type="project" value="TreeGrafter"/>
</dbReference>
<evidence type="ECO:0000313" key="4">
    <source>
        <dbReference type="Proteomes" id="UP000019335"/>
    </source>
</evidence>
<dbReference type="OrthoDB" id="16120at2759"/>
<keyword evidence="2" id="KW-0697">Rotamase</keyword>
<evidence type="ECO:0000256" key="1">
    <source>
        <dbReference type="ARBA" id="ARBA00011019"/>
    </source>
</evidence>
<evidence type="ECO:0000256" key="2">
    <source>
        <dbReference type="RuleBase" id="RU361210"/>
    </source>
</evidence>
<dbReference type="GO" id="GO:0005737">
    <property type="term" value="C:cytoplasm"/>
    <property type="evidence" value="ECO:0007669"/>
    <property type="project" value="UniProtKB-SubCell"/>
</dbReference>
<dbReference type="SUPFAM" id="SSF140984">
    <property type="entry name" value="PTPA-like"/>
    <property type="match status" value="1"/>
</dbReference>
<dbReference type="GO" id="GO:0000159">
    <property type="term" value="C:protein phosphatase type 2A complex"/>
    <property type="evidence" value="ECO:0007669"/>
    <property type="project" value="TreeGrafter"/>
</dbReference>
<sequence>MGKRKTLVRAITTQTDLEAFQNSKTYADFLAFIRACNQSVRGIAISQDYPNKNGPVVSALVAYLEEAWGWVDDIPALQQPMRFGNKAFRTWHARLEATAPRAIENLLVASQVGR</sequence>
<keyword evidence="4" id="KW-1185">Reference proteome</keyword>
<accession>W7TJN7</accession>
<keyword evidence="2" id="KW-0413">Isomerase</keyword>
<dbReference type="PANTHER" id="PTHR10012:SF0">
    <property type="entry name" value="SERINE_THREONINE-PROTEIN PHOSPHATASE 2A ACTIVATOR"/>
    <property type="match status" value="1"/>
</dbReference>
<dbReference type="EC" id="5.2.1.8" evidence="2"/>
<comment type="function">
    <text evidence="2">PPIases accelerate the folding of proteins. It catalyzes the cis-trans isomerization of proline imidic peptide bonds in oligopeptides.</text>
</comment>
<comment type="similarity">
    <text evidence="1 2">Belongs to the PTPA-type PPIase family.</text>
</comment>
<dbReference type="GO" id="GO:0007052">
    <property type="term" value="P:mitotic spindle organization"/>
    <property type="evidence" value="ECO:0007669"/>
    <property type="project" value="TreeGrafter"/>
</dbReference>
<dbReference type="InterPro" id="IPR004327">
    <property type="entry name" value="Phstyr_phstse_ac"/>
</dbReference>
<reference evidence="3 4" key="1">
    <citation type="journal article" date="2014" name="Mol. Plant">
        <title>Chromosome Scale Genome Assembly and Transcriptome Profiling of Nannochloropsis gaditana in Nitrogen Depletion.</title>
        <authorList>
            <person name="Corteggiani Carpinelli E."/>
            <person name="Telatin A."/>
            <person name="Vitulo N."/>
            <person name="Forcato C."/>
            <person name="D'Angelo M."/>
            <person name="Schiavon R."/>
            <person name="Vezzi A."/>
            <person name="Giacometti G.M."/>
            <person name="Morosinotto T."/>
            <person name="Valle G."/>
        </authorList>
    </citation>
    <scope>NUCLEOTIDE SEQUENCE [LARGE SCALE GENOMIC DNA]</scope>
    <source>
        <strain evidence="3 4">B-31</strain>
    </source>
</reference>
<gene>
    <name evidence="3" type="ORF">Naga_101538g1</name>
</gene>
<dbReference type="Pfam" id="PF03095">
    <property type="entry name" value="PTPA"/>
    <property type="match status" value="1"/>
</dbReference>
<dbReference type="AlphaFoldDB" id="W7TJN7"/>
<comment type="catalytic activity">
    <reaction evidence="2">
        <text>[protein]-peptidylproline (omega=180) = [protein]-peptidylproline (omega=0)</text>
        <dbReference type="Rhea" id="RHEA:16237"/>
        <dbReference type="Rhea" id="RHEA-COMP:10747"/>
        <dbReference type="Rhea" id="RHEA-COMP:10748"/>
        <dbReference type="ChEBI" id="CHEBI:83833"/>
        <dbReference type="ChEBI" id="CHEBI:83834"/>
        <dbReference type="EC" id="5.2.1.8"/>
    </reaction>
</comment>
<name>W7TJN7_9STRA</name>
<evidence type="ECO:0000313" key="3">
    <source>
        <dbReference type="EMBL" id="EWM23753.1"/>
    </source>
</evidence>
<dbReference type="EMBL" id="AZIL01001496">
    <property type="protein sequence ID" value="EWM23753.1"/>
    <property type="molecule type" value="Genomic_DNA"/>
</dbReference>
<dbReference type="InterPro" id="IPR037218">
    <property type="entry name" value="PTPA_sf"/>
</dbReference>
<comment type="subcellular location">
    <subcellularLocation>
        <location evidence="2">Cytoplasm</location>
    </subcellularLocation>
</comment>
<keyword evidence="2" id="KW-0963">Cytoplasm</keyword>
<protein>
    <recommendedName>
        <fullName evidence="2">Serine/threonine-protein phosphatase 2A activator</fullName>
        <ecNumber evidence="2">5.2.1.8</ecNumber>
    </recommendedName>
    <alternativeName>
        <fullName evidence="2">Phosphotyrosyl phosphatase activator</fullName>
    </alternativeName>
</protein>